<keyword evidence="3" id="KW-1185">Reference proteome</keyword>
<proteinExistence type="predicted"/>
<feature type="transmembrane region" description="Helical" evidence="1">
    <location>
        <begin position="147"/>
        <end position="168"/>
    </location>
</feature>
<organism evidence="2 3">
    <name type="scientific">Lentzea jiangxiensis</name>
    <dbReference type="NCBI Taxonomy" id="641025"/>
    <lineage>
        <taxon>Bacteria</taxon>
        <taxon>Bacillati</taxon>
        <taxon>Actinomycetota</taxon>
        <taxon>Actinomycetes</taxon>
        <taxon>Pseudonocardiales</taxon>
        <taxon>Pseudonocardiaceae</taxon>
        <taxon>Lentzea</taxon>
    </lineage>
</organism>
<dbReference type="AlphaFoldDB" id="A0A1H0J8U0"/>
<protein>
    <submittedName>
        <fullName evidence="2">Uncharacterized protein</fullName>
    </submittedName>
</protein>
<feature type="transmembrane region" description="Helical" evidence="1">
    <location>
        <begin position="175"/>
        <end position="195"/>
    </location>
</feature>
<evidence type="ECO:0000256" key="1">
    <source>
        <dbReference type="SAM" id="Phobius"/>
    </source>
</evidence>
<dbReference type="Proteomes" id="UP000199691">
    <property type="component" value="Unassembled WGS sequence"/>
</dbReference>
<dbReference type="EMBL" id="FNIX01000002">
    <property type="protein sequence ID" value="SDO39899.1"/>
    <property type="molecule type" value="Genomic_DNA"/>
</dbReference>
<feature type="transmembrane region" description="Helical" evidence="1">
    <location>
        <begin position="26"/>
        <end position="44"/>
    </location>
</feature>
<keyword evidence="1" id="KW-0812">Transmembrane</keyword>
<reference evidence="3" key="1">
    <citation type="submission" date="2016-10" db="EMBL/GenBank/DDBJ databases">
        <authorList>
            <person name="Varghese N."/>
            <person name="Submissions S."/>
        </authorList>
    </citation>
    <scope>NUCLEOTIDE SEQUENCE [LARGE SCALE GENOMIC DNA]</scope>
    <source>
        <strain evidence="3">CGMCC 4.6609</strain>
    </source>
</reference>
<gene>
    <name evidence="2" type="ORF">SAMN05421507_102406</name>
</gene>
<name>A0A1H0J8U0_9PSEU</name>
<dbReference type="STRING" id="641025.SAMN05421507_102406"/>
<sequence length="280" mass="30345">MADDPAELLDELAGLRRRARDDRHGYWFPLLLLGVLSLGAIPLTRPDPNPTDHMTQGDPWSFLNPLVHLGPRSQLEVLHPLPLSLYWLAVLVVGVVATVWWYQWRARRVGVETPTRTYVLAAVFGMVAVLFGLPLSLTLFYEYSPVYPTPLVVAIAMALLLVPAVFALRARHRRPLFVPVGLLLLSMSLSLLQVPDVDVDLGMGGMAQFTVMAFGLATLAWLERSVLCAVITAVFTATVLIVNNSAVTLPALGFAQDVLLPATVLVLGGLGALAARRGAA</sequence>
<evidence type="ECO:0000313" key="2">
    <source>
        <dbReference type="EMBL" id="SDO39899.1"/>
    </source>
</evidence>
<accession>A0A1H0J8U0</accession>
<feature type="transmembrane region" description="Helical" evidence="1">
    <location>
        <begin position="85"/>
        <end position="104"/>
    </location>
</feature>
<feature type="transmembrane region" description="Helical" evidence="1">
    <location>
        <begin position="258"/>
        <end position="275"/>
    </location>
</feature>
<feature type="transmembrane region" description="Helical" evidence="1">
    <location>
        <begin position="116"/>
        <end position="141"/>
    </location>
</feature>
<feature type="transmembrane region" description="Helical" evidence="1">
    <location>
        <begin position="229"/>
        <end position="252"/>
    </location>
</feature>
<evidence type="ECO:0000313" key="3">
    <source>
        <dbReference type="Proteomes" id="UP000199691"/>
    </source>
</evidence>
<feature type="transmembrane region" description="Helical" evidence="1">
    <location>
        <begin position="201"/>
        <end position="222"/>
    </location>
</feature>
<keyword evidence="1" id="KW-0472">Membrane</keyword>
<keyword evidence="1" id="KW-1133">Transmembrane helix</keyword>